<keyword evidence="2" id="KW-1185">Reference proteome</keyword>
<reference evidence="1" key="1">
    <citation type="submission" date="2023-07" db="EMBL/GenBank/DDBJ databases">
        <title>Between Cages and Wild: Unraveling the Impact of Captivity on Animal Microbiomes and Antimicrobial Resistance.</title>
        <authorList>
            <person name="Schmartz G.P."/>
            <person name="Rehner J."/>
            <person name="Schuff M.J."/>
            <person name="Becker S.L."/>
            <person name="Kravczyk M."/>
            <person name="Gurevich A."/>
            <person name="Francke R."/>
            <person name="Mueller R."/>
            <person name="Keller V."/>
            <person name="Keller A."/>
        </authorList>
    </citation>
    <scope>NUCLEOTIDE SEQUENCE</scope>
    <source>
        <strain evidence="1">S39M_St_73</strain>
    </source>
</reference>
<name>A0AA43UBY1_9LACT</name>
<dbReference type="AlphaFoldDB" id="A0AA43UBY1"/>
<evidence type="ECO:0000313" key="2">
    <source>
        <dbReference type="Proteomes" id="UP001171751"/>
    </source>
</evidence>
<accession>A0AA43UBY1</accession>
<comment type="caution">
    <text evidence="1">The sequence shown here is derived from an EMBL/GenBank/DDBJ whole genome shotgun (WGS) entry which is preliminary data.</text>
</comment>
<evidence type="ECO:0000313" key="1">
    <source>
        <dbReference type="EMBL" id="MDO5457149.1"/>
    </source>
</evidence>
<dbReference type="Proteomes" id="UP001171751">
    <property type="component" value="Unassembled WGS sequence"/>
</dbReference>
<sequence length="62" mass="7171">MEITYYRALTESFGDEKKQNADIQMDHGGRSEKETQYPATLKADVSSQRYVGILLKCLFMYT</sequence>
<dbReference type="EMBL" id="JAUNQW010000006">
    <property type="protein sequence ID" value="MDO5457149.1"/>
    <property type="molecule type" value="Genomic_DNA"/>
</dbReference>
<organism evidence="1 2">
    <name type="scientific">Atopococcus tabaci</name>
    <dbReference type="NCBI Taxonomy" id="269774"/>
    <lineage>
        <taxon>Bacteria</taxon>
        <taxon>Bacillati</taxon>
        <taxon>Bacillota</taxon>
        <taxon>Bacilli</taxon>
        <taxon>Lactobacillales</taxon>
        <taxon>Carnobacteriaceae</taxon>
        <taxon>Atopococcus</taxon>
    </lineage>
</organism>
<protein>
    <submittedName>
        <fullName evidence="1">Uncharacterized protein</fullName>
    </submittedName>
</protein>
<proteinExistence type="predicted"/>
<gene>
    <name evidence="1" type="ORF">Q4F26_02280</name>
</gene>